<dbReference type="Proteomes" id="UP000218244">
    <property type="component" value="Chromosome"/>
</dbReference>
<proteinExistence type="predicted"/>
<dbReference type="Pfam" id="PF02464">
    <property type="entry name" value="CinA"/>
    <property type="match status" value="1"/>
</dbReference>
<dbReference type="Gene3D" id="3.90.950.20">
    <property type="entry name" value="CinA-like"/>
    <property type="match status" value="1"/>
</dbReference>
<evidence type="ECO:0000259" key="1">
    <source>
        <dbReference type="Pfam" id="PF02464"/>
    </source>
</evidence>
<accession>A0A160PQD0</accession>
<name>A0A160PQD0_9CORY</name>
<dbReference type="KEGG" id="csur:N24_2035"/>
<dbReference type="AlphaFoldDB" id="A0A160PQD0"/>
<protein>
    <submittedName>
        <fullName evidence="2">Competence-damage inducible protein</fullName>
    </submittedName>
</protein>
<evidence type="ECO:0000313" key="3">
    <source>
        <dbReference type="Proteomes" id="UP000218244"/>
    </source>
</evidence>
<dbReference type="RefSeq" id="WP_096456675.1">
    <property type="nucleotide sequence ID" value="NZ_AP017369.1"/>
</dbReference>
<feature type="domain" description="CinA C-terminal" evidence="1">
    <location>
        <begin position="3"/>
        <end position="164"/>
    </location>
</feature>
<gene>
    <name evidence="2" type="primary">cinA</name>
    <name evidence="2" type="ORF">N24_2035</name>
</gene>
<reference evidence="2 3" key="1">
    <citation type="submission" date="2016-02" db="EMBL/GenBank/DDBJ databases">
        <title>Corynebacterium glutamicum N24 whole genome sequencing project.</title>
        <authorList>
            <person name="Matsutani M."/>
            <person name="Nangtapong N."/>
            <person name="Yakushi T."/>
            <person name="Matsushita K."/>
        </authorList>
    </citation>
    <scope>NUCLEOTIDE SEQUENCE [LARGE SCALE GENOMIC DNA]</scope>
    <source>
        <strain evidence="2 3">N24</strain>
    </source>
</reference>
<keyword evidence="3" id="KW-1185">Reference proteome</keyword>
<dbReference type="NCBIfam" id="TIGR00199">
    <property type="entry name" value="PncC_domain"/>
    <property type="match status" value="1"/>
</dbReference>
<sequence>MSENLASQVVELLKRRGETVAFCESLTAGLASATIAEVPGASAVLKGGLVTYATELKVELAGVSQELIDAHGVVSPQCAAAMAQGAATRCRSDWAISLTGVAGPSGQDGHAVGEVWIGLAGPDAGTIETYRAFEGKQQVILAELGRHHIRESAVQQSFRLLIDYIESH</sequence>
<dbReference type="SUPFAM" id="SSF142433">
    <property type="entry name" value="CinA-like"/>
    <property type="match status" value="1"/>
</dbReference>
<dbReference type="InterPro" id="IPR036653">
    <property type="entry name" value="CinA-like_C"/>
</dbReference>
<evidence type="ECO:0000313" key="2">
    <source>
        <dbReference type="EMBL" id="BAU96297.1"/>
    </source>
</evidence>
<organism evidence="2 3">
    <name type="scientific">Corynebacterium suranareeae</name>
    <dbReference type="NCBI Taxonomy" id="2506452"/>
    <lineage>
        <taxon>Bacteria</taxon>
        <taxon>Bacillati</taxon>
        <taxon>Actinomycetota</taxon>
        <taxon>Actinomycetes</taxon>
        <taxon>Mycobacteriales</taxon>
        <taxon>Corynebacteriaceae</taxon>
        <taxon>Corynebacterium</taxon>
    </lineage>
</organism>
<dbReference type="InterPro" id="IPR008136">
    <property type="entry name" value="CinA_C"/>
</dbReference>
<dbReference type="EMBL" id="AP017369">
    <property type="protein sequence ID" value="BAU96297.1"/>
    <property type="molecule type" value="Genomic_DNA"/>
</dbReference>